<evidence type="ECO:0000313" key="1">
    <source>
        <dbReference type="Proteomes" id="UP000887576"/>
    </source>
</evidence>
<accession>A0AC34RC69</accession>
<dbReference type="Proteomes" id="UP000887576">
    <property type="component" value="Unplaced"/>
</dbReference>
<dbReference type="WBParaSite" id="JU765_v2.g5367.t1">
    <property type="protein sequence ID" value="JU765_v2.g5367.t1"/>
    <property type="gene ID" value="JU765_v2.g5367"/>
</dbReference>
<reference evidence="2" key="1">
    <citation type="submission" date="2022-11" db="UniProtKB">
        <authorList>
            <consortium name="WormBaseParasite"/>
        </authorList>
    </citation>
    <scope>IDENTIFICATION</scope>
</reference>
<proteinExistence type="predicted"/>
<protein>
    <submittedName>
        <fullName evidence="2">Uncharacterized protein</fullName>
    </submittedName>
</protein>
<evidence type="ECO:0000313" key="2">
    <source>
        <dbReference type="WBParaSite" id="JU765_v2.g5367.t1"/>
    </source>
</evidence>
<organism evidence="1 2">
    <name type="scientific">Panagrolaimus sp. JU765</name>
    <dbReference type="NCBI Taxonomy" id="591449"/>
    <lineage>
        <taxon>Eukaryota</taxon>
        <taxon>Metazoa</taxon>
        <taxon>Ecdysozoa</taxon>
        <taxon>Nematoda</taxon>
        <taxon>Chromadorea</taxon>
        <taxon>Rhabditida</taxon>
        <taxon>Tylenchina</taxon>
        <taxon>Panagrolaimomorpha</taxon>
        <taxon>Panagrolaimoidea</taxon>
        <taxon>Panagrolaimidae</taxon>
        <taxon>Panagrolaimus</taxon>
    </lineage>
</organism>
<sequence>MPLLHTDAVAIDLFVELYPPKMVKSICLKLNAAVEPDDRPTMAKLIKKIGKEFGYLNINFVPDFAASLTTELFIDKIKVKKYEVDDYITIAMLKDDDARIYLLRKQPIGWDVLDCQKVCRIVVTMGDICGLFVKNGIKRHQIKDVLYRESPCLRTDEESGSGIHGACEYLSKVFSGEDYFNDYDYFLGIICEERFWLKSDKFTILFPTEYKRLPFTIQKKLNLVKCNKIQLITSIDDSFNTSTEKVIYSESLNSLTGSVVVTLKVDENKDVYFKIEKNDAQKTLITTNVPLSEWTSDDRPTFTFGKNYVSVDYH</sequence>
<name>A0AC34RC69_9BILA</name>